<evidence type="ECO:0000256" key="1">
    <source>
        <dbReference type="ARBA" id="ARBA00008754"/>
    </source>
</evidence>
<dbReference type="InterPro" id="IPR003500">
    <property type="entry name" value="RpiB_LacA_LacB"/>
</dbReference>
<dbReference type="NCBIfam" id="NF006381">
    <property type="entry name" value="PRK08622.1"/>
    <property type="match status" value="1"/>
</dbReference>
<gene>
    <name evidence="4" type="ORF">SAMN04487752_0149</name>
</gene>
<dbReference type="PIRSF" id="PIRSF005384">
    <property type="entry name" value="RpiB_LacA_B"/>
    <property type="match status" value="1"/>
</dbReference>
<evidence type="ECO:0000256" key="2">
    <source>
        <dbReference type="ARBA" id="ARBA00022736"/>
    </source>
</evidence>
<dbReference type="SUPFAM" id="SSF89623">
    <property type="entry name" value="Ribose/Galactose isomerase RpiB/AlsB"/>
    <property type="match status" value="1"/>
</dbReference>
<evidence type="ECO:0000313" key="4">
    <source>
        <dbReference type="EMBL" id="SDQ02633.1"/>
    </source>
</evidence>
<sequence>MIIAIGNDHIVTDVKIDISNFLKEQGHEVIDVGAYDTSRTHYPIYGKKVGELVSNKTADRGIVLCGTGVGITVAANKNEGVRAALVSNAAITKYVTEELNANVIGFGGTTVGKFLAEDIVSVFLNAEYKETAENKKLIEKIDNLAPKNADQNNNPDFFKKELDLWDEGYYHD</sequence>
<dbReference type="AlphaFoldDB" id="A0A1H0XI85"/>
<reference evidence="5" key="1">
    <citation type="submission" date="2016-10" db="EMBL/GenBank/DDBJ databases">
        <authorList>
            <person name="Varghese N."/>
            <person name="Submissions S."/>
        </authorList>
    </citation>
    <scope>NUCLEOTIDE SEQUENCE [LARGE SCALE GENOMIC DNA]</scope>
    <source>
        <strain evidence="5">MPL-11</strain>
    </source>
</reference>
<keyword evidence="5" id="KW-1185">Reference proteome</keyword>
<protein>
    <submittedName>
        <fullName evidence="4">Galactose-6-phosphate isomerase lacB subunit</fullName>
    </submittedName>
</protein>
<dbReference type="PANTHER" id="PTHR30345">
    <property type="entry name" value="RIBOSE-5-PHOSPHATE ISOMERASE B"/>
    <property type="match status" value="1"/>
</dbReference>
<dbReference type="GO" id="GO:0009052">
    <property type="term" value="P:pentose-phosphate shunt, non-oxidative branch"/>
    <property type="evidence" value="ECO:0007669"/>
    <property type="project" value="TreeGrafter"/>
</dbReference>
<name>A0A1H0XI85_9LACT</name>
<dbReference type="Proteomes" id="UP000199481">
    <property type="component" value="Unassembled WGS sequence"/>
</dbReference>
<dbReference type="Gene3D" id="3.40.1400.10">
    <property type="entry name" value="Sugar-phosphate isomerase, RpiB/LacA/LacB"/>
    <property type="match status" value="1"/>
</dbReference>
<dbReference type="OrthoDB" id="1778624at2"/>
<dbReference type="RefSeq" id="WP_089974402.1">
    <property type="nucleotide sequence ID" value="NZ_CP084918.1"/>
</dbReference>
<dbReference type="PANTHER" id="PTHR30345:SF0">
    <property type="entry name" value="DNA DAMAGE-REPAIR_TOLERATION PROTEIN DRT102"/>
    <property type="match status" value="1"/>
</dbReference>
<keyword evidence="2" id="KW-0423">Lactose metabolism</keyword>
<dbReference type="GO" id="GO:0019316">
    <property type="term" value="P:D-allose catabolic process"/>
    <property type="evidence" value="ECO:0007669"/>
    <property type="project" value="TreeGrafter"/>
</dbReference>
<evidence type="ECO:0000313" key="5">
    <source>
        <dbReference type="Proteomes" id="UP000199481"/>
    </source>
</evidence>
<keyword evidence="3 4" id="KW-0413">Isomerase</keyword>
<dbReference type="Pfam" id="PF02502">
    <property type="entry name" value="LacAB_rpiB"/>
    <property type="match status" value="1"/>
</dbReference>
<comment type="similarity">
    <text evidence="1">Belongs to the LacAB/RpiB family.</text>
</comment>
<accession>A0A1H0XI85</accession>
<organism evidence="4 5">
    <name type="scientific">Carnobacterium viridans</name>
    <dbReference type="NCBI Taxonomy" id="174587"/>
    <lineage>
        <taxon>Bacteria</taxon>
        <taxon>Bacillati</taxon>
        <taxon>Bacillota</taxon>
        <taxon>Bacilli</taxon>
        <taxon>Lactobacillales</taxon>
        <taxon>Carnobacteriaceae</taxon>
        <taxon>Carnobacterium</taxon>
    </lineage>
</organism>
<dbReference type="GO" id="GO:0005988">
    <property type="term" value="P:lactose metabolic process"/>
    <property type="evidence" value="ECO:0007669"/>
    <property type="project" value="UniProtKB-KW"/>
</dbReference>
<dbReference type="EMBL" id="FNJW01000003">
    <property type="protein sequence ID" value="SDQ02633.1"/>
    <property type="molecule type" value="Genomic_DNA"/>
</dbReference>
<dbReference type="NCBIfam" id="TIGR00689">
    <property type="entry name" value="rpiB_lacA_lacB"/>
    <property type="match status" value="1"/>
</dbReference>
<proteinExistence type="inferred from homology"/>
<dbReference type="InterPro" id="IPR036569">
    <property type="entry name" value="RpiB_LacA_LacB_sf"/>
</dbReference>
<dbReference type="GO" id="GO:0004751">
    <property type="term" value="F:ribose-5-phosphate isomerase activity"/>
    <property type="evidence" value="ECO:0007669"/>
    <property type="project" value="TreeGrafter"/>
</dbReference>
<evidence type="ECO:0000256" key="3">
    <source>
        <dbReference type="ARBA" id="ARBA00023235"/>
    </source>
</evidence>